<gene>
    <name evidence="4" type="primary">ptrA_8</name>
    <name evidence="4" type="ORF">GALL_256690</name>
</gene>
<dbReference type="InterPro" id="IPR050361">
    <property type="entry name" value="MPP/UQCRC_Complex"/>
</dbReference>
<feature type="domain" description="Peptidase M16 C-terminal" evidence="3">
    <location>
        <begin position="170"/>
        <end position="341"/>
    </location>
</feature>
<protein>
    <submittedName>
        <fullName evidence="4">Protease 3</fullName>
        <ecNumber evidence="4">3.4.24.55</ecNumber>
    </submittedName>
</protein>
<evidence type="ECO:0000256" key="1">
    <source>
        <dbReference type="ARBA" id="ARBA00007261"/>
    </source>
</evidence>
<evidence type="ECO:0000313" key="4">
    <source>
        <dbReference type="EMBL" id="OIQ92370.1"/>
    </source>
</evidence>
<dbReference type="Pfam" id="PF00675">
    <property type="entry name" value="Peptidase_M16"/>
    <property type="match status" value="1"/>
</dbReference>
<organism evidence="4">
    <name type="scientific">mine drainage metagenome</name>
    <dbReference type="NCBI Taxonomy" id="410659"/>
    <lineage>
        <taxon>unclassified sequences</taxon>
        <taxon>metagenomes</taxon>
        <taxon>ecological metagenomes</taxon>
    </lineage>
</organism>
<dbReference type="AlphaFoldDB" id="A0A1J5RAP4"/>
<reference evidence="4" key="1">
    <citation type="submission" date="2016-10" db="EMBL/GenBank/DDBJ databases">
        <title>Sequence of Gallionella enrichment culture.</title>
        <authorList>
            <person name="Poehlein A."/>
            <person name="Muehling M."/>
            <person name="Daniel R."/>
        </authorList>
    </citation>
    <scope>NUCLEOTIDE SEQUENCE</scope>
</reference>
<dbReference type="EC" id="3.4.24.55" evidence="4"/>
<dbReference type="SUPFAM" id="SSF63411">
    <property type="entry name" value="LuxS/MPP-like metallohydrolase"/>
    <property type="match status" value="2"/>
</dbReference>
<name>A0A1J5RAP4_9ZZZZ</name>
<dbReference type="PANTHER" id="PTHR11851:SF49">
    <property type="entry name" value="MITOCHONDRIAL-PROCESSING PEPTIDASE SUBUNIT ALPHA"/>
    <property type="match status" value="1"/>
</dbReference>
<proteinExistence type="inferred from homology"/>
<dbReference type="PANTHER" id="PTHR11851">
    <property type="entry name" value="METALLOPROTEASE"/>
    <property type="match status" value="1"/>
</dbReference>
<evidence type="ECO:0000259" key="3">
    <source>
        <dbReference type="Pfam" id="PF05193"/>
    </source>
</evidence>
<dbReference type="Gene3D" id="3.30.830.10">
    <property type="entry name" value="Metalloenzyme, LuxS/M16 peptidase-like"/>
    <property type="match status" value="2"/>
</dbReference>
<dbReference type="InterPro" id="IPR011765">
    <property type="entry name" value="Pept_M16_N"/>
</dbReference>
<comment type="caution">
    <text evidence="4">The sequence shown here is derived from an EMBL/GenBank/DDBJ whole genome shotgun (WGS) entry which is preliminary data.</text>
</comment>
<dbReference type="GO" id="GO:0006508">
    <property type="term" value="P:proteolysis"/>
    <property type="evidence" value="ECO:0007669"/>
    <property type="project" value="UniProtKB-KW"/>
</dbReference>
<dbReference type="GO" id="GO:0046872">
    <property type="term" value="F:metal ion binding"/>
    <property type="evidence" value="ECO:0007669"/>
    <property type="project" value="InterPro"/>
</dbReference>
<evidence type="ECO:0000259" key="2">
    <source>
        <dbReference type="Pfam" id="PF00675"/>
    </source>
</evidence>
<dbReference type="InterPro" id="IPR007863">
    <property type="entry name" value="Peptidase_M16_C"/>
</dbReference>
<accession>A0A1J5RAP4</accession>
<dbReference type="FunFam" id="3.30.830.10:FF:000008">
    <property type="entry name" value="Mitochondrial-processing peptidase subunit beta"/>
    <property type="match status" value="1"/>
</dbReference>
<keyword evidence="4" id="KW-0378">Hydrolase</keyword>
<dbReference type="InterPro" id="IPR001431">
    <property type="entry name" value="Pept_M16_Zn_BS"/>
</dbReference>
<feature type="domain" description="Peptidase M16 N-terminal" evidence="2">
    <location>
        <begin position="17"/>
        <end position="163"/>
    </location>
</feature>
<keyword evidence="4" id="KW-0645">Protease</keyword>
<dbReference type="InterPro" id="IPR011249">
    <property type="entry name" value="Metalloenz_LuxS/M16"/>
</dbReference>
<dbReference type="GO" id="GO:0004222">
    <property type="term" value="F:metalloendopeptidase activity"/>
    <property type="evidence" value="ECO:0007669"/>
    <property type="project" value="UniProtKB-EC"/>
</dbReference>
<dbReference type="EMBL" id="MLJW01000233">
    <property type="protein sequence ID" value="OIQ92370.1"/>
    <property type="molecule type" value="Genomic_DNA"/>
</dbReference>
<dbReference type="PROSITE" id="PS00143">
    <property type="entry name" value="INSULINASE"/>
    <property type="match status" value="1"/>
</dbReference>
<sequence length="423" mass="45885">MSAENFRLTTLDNGLIVATDAMATVETTSVGVWVNAGTRHETAEINGISHMLEHMAFKGTRRRSAQSIAEEIEAVGGHLNAYTSREHTAYYAKVLKEDRALALDIIADILQHSTLDAGELAREQAVVVQEISQAIDTPDDIIFDHFQATAYPDQAVGRPVLGTADLVRGFTRETLAHYMSAHYGPRRMVLTAAGNLDHDALVDEARALFTALPADRPPPHDPARYAGGDYREERDLEQVHLVLGFEGVPYDDPDFYAASVLSTLLGGGMSSRLFQEVREKRGLVYGIYSFLTSFNDGGLFSIYAGTGEDEAAEVLPVVCDEVMKVTQSVTADEVQRARAQLKASILMALESSGSRCEQLARQMLAFGRPLTTAEVVGHIEAVDEAAVLKVARRLFTGKSAPTFAAIGPLGGVEDYARLTARLG</sequence>
<dbReference type="Pfam" id="PF05193">
    <property type="entry name" value="Peptidase_M16_C"/>
    <property type="match status" value="1"/>
</dbReference>
<comment type="similarity">
    <text evidence="1">Belongs to the peptidase M16 family.</text>
</comment>